<evidence type="ECO:0000313" key="7">
    <source>
        <dbReference type="EMBL" id="SFR57293.1"/>
    </source>
</evidence>
<dbReference type="Proteomes" id="UP000199658">
    <property type="component" value="Unassembled WGS sequence"/>
</dbReference>
<dbReference type="GO" id="GO:0005524">
    <property type="term" value="F:ATP binding"/>
    <property type="evidence" value="ECO:0007669"/>
    <property type="project" value="UniProtKB-KW"/>
</dbReference>
<dbReference type="EMBL" id="FOYO01000001">
    <property type="protein sequence ID" value="SFR57293.1"/>
    <property type="molecule type" value="Genomic_DNA"/>
</dbReference>
<gene>
    <name evidence="7" type="ORF">SAMN04488002_3343</name>
</gene>
<evidence type="ECO:0000259" key="6">
    <source>
        <dbReference type="Pfam" id="PF00580"/>
    </source>
</evidence>
<protein>
    <recommendedName>
        <fullName evidence="5">DNA 3'-5' helicase II</fullName>
    </recommendedName>
</protein>
<dbReference type="RefSeq" id="WP_090219078.1">
    <property type="nucleotide sequence ID" value="NZ_FOYO01000001.1"/>
</dbReference>
<keyword evidence="1" id="KW-0547">Nucleotide-binding</keyword>
<evidence type="ECO:0000256" key="1">
    <source>
        <dbReference type="ARBA" id="ARBA00022741"/>
    </source>
</evidence>
<name>A0A1I6HS99_9RHOB</name>
<dbReference type="Gene3D" id="3.40.50.300">
    <property type="entry name" value="P-loop containing nucleotide triphosphate hydrolases"/>
    <property type="match status" value="1"/>
</dbReference>
<dbReference type="GO" id="GO:0043138">
    <property type="term" value="F:3'-5' DNA helicase activity"/>
    <property type="evidence" value="ECO:0007669"/>
    <property type="project" value="TreeGrafter"/>
</dbReference>
<dbReference type="InterPro" id="IPR014016">
    <property type="entry name" value="UvrD-like_ATP-bd"/>
</dbReference>
<dbReference type="SUPFAM" id="SSF52540">
    <property type="entry name" value="P-loop containing nucleoside triphosphate hydrolases"/>
    <property type="match status" value="1"/>
</dbReference>
<dbReference type="GO" id="GO:0003677">
    <property type="term" value="F:DNA binding"/>
    <property type="evidence" value="ECO:0007669"/>
    <property type="project" value="InterPro"/>
</dbReference>
<evidence type="ECO:0000256" key="4">
    <source>
        <dbReference type="ARBA" id="ARBA00022840"/>
    </source>
</evidence>
<dbReference type="Pfam" id="PF00580">
    <property type="entry name" value="UvrD-helicase"/>
    <property type="match status" value="1"/>
</dbReference>
<dbReference type="GO" id="GO:0000725">
    <property type="term" value="P:recombinational repair"/>
    <property type="evidence" value="ECO:0007669"/>
    <property type="project" value="TreeGrafter"/>
</dbReference>
<proteinExistence type="predicted"/>
<evidence type="ECO:0000256" key="3">
    <source>
        <dbReference type="ARBA" id="ARBA00022806"/>
    </source>
</evidence>
<dbReference type="PANTHER" id="PTHR11070:SF2">
    <property type="entry name" value="ATP-DEPENDENT DNA HELICASE SRS2"/>
    <property type="match status" value="1"/>
</dbReference>
<evidence type="ECO:0000313" key="8">
    <source>
        <dbReference type="Proteomes" id="UP000199658"/>
    </source>
</evidence>
<dbReference type="STRING" id="670154.SAMN04488002_3343"/>
<reference evidence="8" key="1">
    <citation type="submission" date="2016-10" db="EMBL/GenBank/DDBJ databases">
        <authorList>
            <person name="Varghese N."/>
            <person name="Submissions S."/>
        </authorList>
    </citation>
    <scope>NUCLEOTIDE SEQUENCE [LARGE SCALE GENOMIC DNA]</scope>
    <source>
        <strain evidence="8">DSM 26921</strain>
    </source>
</reference>
<feature type="domain" description="UvrD-like helicase ATP-binding" evidence="6">
    <location>
        <begin position="108"/>
        <end position="164"/>
    </location>
</feature>
<dbReference type="GO" id="GO:0016787">
    <property type="term" value="F:hydrolase activity"/>
    <property type="evidence" value="ECO:0007669"/>
    <property type="project" value="UniProtKB-KW"/>
</dbReference>
<keyword evidence="8" id="KW-1185">Reference proteome</keyword>
<evidence type="ECO:0000256" key="5">
    <source>
        <dbReference type="ARBA" id="ARBA00034923"/>
    </source>
</evidence>
<sequence>MADVDLLTIERGMVIAPAGCGKTQLIVEALRSNQSDKPILVLTHTNAGVAALRQRLAKEKLPTGGYKLATIDGWAIRLVSTFPERSGYDGGANPKKPNYLKIRKAAWSLLKANHITDVLQASYSRILVDEYQDCSHNQHGIMLYAAKHLPCCVLADPMQAIFGFGNDPLADWDKHVAKHFPKISELDTPWRWRNAGNEELGQWLLSVRKALLTGGAVDLAAAPKSVKWVKLDGDNDHSKLVAAARCAHKAKNETSLVIGDSMSAASRYRVAKNVPGIVAVEPVDLKDLTTFANGLDLSDGYSVRETLDLAESLITNIGSEGVQSRMKAIKSGKARTDPSELELLALEVEKAPTFSGLASILSCCSAQTGSRCYRPGVLRATLRALSLVQSNAALTFSEAAIQIREENRAVGRQLPLAAIGSTLLLKGLEADHAVVLNADQLDARNLYVAMTRGARTITICSKNSLLNP</sequence>
<dbReference type="AlphaFoldDB" id="A0A1I6HS99"/>
<dbReference type="InterPro" id="IPR000212">
    <property type="entry name" value="DNA_helicase_UvrD/REP"/>
</dbReference>
<keyword evidence="3 7" id="KW-0347">Helicase</keyword>
<evidence type="ECO:0000256" key="2">
    <source>
        <dbReference type="ARBA" id="ARBA00022801"/>
    </source>
</evidence>
<dbReference type="PANTHER" id="PTHR11070">
    <property type="entry name" value="UVRD / RECB / PCRA DNA HELICASE FAMILY MEMBER"/>
    <property type="match status" value="1"/>
</dbReference>
<dbReference type="OrthoDB" id="7211215at2"/>
<accession>A0A1I6HS99</accession>
<organism evidence="7 8">
    <name type="scientific">Litoreibacter janthinus</name>
    <dbReference type="NCBI Taxonomy" id="670154"/>
    <lineage>
        <taxon>Bacteria</taxon>
        <taxon>Pseudomonadati</taxon>
        <taxon>Pseudomonadota</taxon>
        <taxon>Alphaproteobacteria</taxon>
        <taxon>Rhodobacterales</taxon>
        <taxon>Roseobacteraceae</taxon>
        <taxon>Litoreibacter</taxon>
    </lineage>
</organism>
<keyword evidence="4" id="KW-0067">ATP-binding</keyword>
<dbReference type="InterPro" id="IPR027417">
    <property type="entry name" value="P-loop_NTPase"/>
</dbReference>
<keyword evidence="2" id="KW-0378">Hydrolase</keyword>